<dbReference type="InterPro" id="IPR050126">
    <property type="entry name" value="Ap4A_hydrolase"/>
</dbReference>
<evidence type="ECO:0000259" key="1">
    <source>
        <dbReference type="Pfam" id="PF00149"/>
    </source>
</evidence>
<dbReference type="GO" id="GO:0008803">
    <property type="term" value="F:bis(5'-nucleosyl)-tetraphosphatase (symmetrical) activity"/>
    <property type="evidence" value="ECO:0007669"/>
    <property type="project" value="TreeGrafter"/>
</dbReference>
<dbReference type="PANTHER" id="PTHR42850">
    <property type="entry name" value="METALLOPHOSPHOESTERASE"/>
    <property type="match status" value="1"/>
</dbReference>
<dbReference type="Gene3D" id="3.60.21.10">
    <property type="match status" value="1"/>
</dbReference>
<accession>A0A220MHN9</accession>
<dbReference type="GO" id="GO:0016791">
    <property type="term" value="F:phosphatase activity"/>
    <property type="evidence" value="ECO:0007669"/>
    <property type="project" value="TreeGrafter"/>
</dbReference>
<dbReference type="Proteomes" id="UP000197781">
    <property type="component" value="Chromosome"/>
</dbReference>
<dbReference type="AlphaFoldDB" id="A0A220MHN9"/>
<dbReference type="GO" id="GO:0005737">
    <property type="term" value="C:cytoplasm"/>
    <property type="evidence" value="ECO:0007669"/>
    <property type="project" value="TreeGrafter"/>
</dbReference>
<dbReference type="InterPro" id="IPR029052">
    <property type="entry name" value="Metallo-depent_PP-like"/>
</dbReference>
<dbReference type="GO" id="GO:0110154">
    <property type="term" value="P:RNA decapping"/>
    <property type="evidence" value="ECO:0007669"/>
    <property type="project" value="TreeGrafter"/>
</dbReference>
<dbReference type="SUPFAM" id="SSF56300">
    <property type="entry name" value="Metallo-dependent phosphatases"/>
    <property type="match status" value="1"/>
</dbReference>
<name>A0A220MHN9_9BACL</name>
<dbReference type="EMBL" id="CP018145">
    <property type="protein sequence ID" value="ASJ54100.1"/>
    <property type="molecule type" value="Genomic_DNA"/>
</dbReference>
<keyword evidence="2" id="KW-0378">Hydrolase</keyword>
<dbReference type="RefSeq" id="WP_088907890.1">
    <property type="nucleotide sequence ID" value="NZ_CP018145.1"/>
</dbReference>
<evidence type="ECO:0000313" key="2">
    <source>
        <dbReference type="EMBL" id="ASJ54100.1"/>
    </source>
</evidence>
<protein>
    <submittedName>
        <fullName evidence="2">Phosphohydrolase</fullName>
    </submittedName>
</protein>
<dbReference type="PANTHER" id="PTHR42850:SF4">
    <property type="entry name" value="ZINC-DEPENDENT ENDOPOLYPHOSPHATASE"/>
    <property type="match status" value="1"/>
</dbReference>
<proteinExistence type="predicted"/>
<reference evidence="2 3" key="1">
    <citation type="submission" date="2016-11" db="EMBL/GenBank/DDBJ databases">
        <authorList>
            <person name="Jaros S."/>
            <person name="Januszkiewicz K."/>
            <person name="Wedrychowicz H."/>
        </authorList>
    </citation>
    <scope>NUCLEOTIDE SEQUENCE [LARGE SCALE GENOMIC DNA]</scope>
    <source>
        <strain evidence="2 3">NF2</strain>
    </source>
</reference>
<dbReference type="Pfam" id="PF00149">
    <property type="entry name" value="Metallophos"/>
    <property type="match status" value="1"/>
</dbReference>
<dbReference type="InterPro" id="IPR004843">
    <property type="entry name" value="Calcineurin-like_PHP"/>
</dbReference>
<gene>
    <name evidence="2" type="ORF">BP422_11425</name>
</gene>
<feature type="domain" description="Calcineurin-like phosphoesterase" evidence="1">
    <location>
        <begin position="3"/>
        <end position="189"/>
    </location>
</feature>
<sequence>MKRLLAISDIHGELEKLESLLMEQVQYDPQNDQLILLGDYIDRGPESKGVVDKVKQLHAEGAIVLMGNHDHMMVKSFEQDPVFIERWFRNGAQKTLASYGHTAADTESGAPGALEITSSVKEHLEFLAGLDCYYETDDYIFVHGGVHPETPVAETDPYLLMWIRDEFHKGYQGEKTVVFGHTPTSYLHGKHDVFYGENKIIGIDGGAVYGGRLHCLELPSRKVYSVE</sequence>
<evidence type="ECO:0000313" key="3">
    <source>
        <dbReference type="Proteomes" id="UP000197781"/>
    </source>
</evidence>
<dbReference type="KEGG" id="bfm:BP422_11425"/>
<organism evidence="2 3">
    <name type="scientific">Brevibacillus formosus</name>
    <dbReference type="NCBI Taxonomy" id="54913"/>
    <lineage>
        <taxon>Bacteria</taxon>
        <taxon>Bacillati</taxon>
        <taxon>Bacillota</taxon>
        <taxon>Bacilli</taxon>
        <taxon>Bacillales</taxon>
        <taxon>Paenibacillaceae</taxon>
        <taxon>Brevibacillus</taxon>
    </lineage>
</organism>
<dbReference type="CDD" id="cd00144">
    <property type="entry name" value="MPP_PPP_family"/>
    <property type="match status" value="1"/>
</dbReference>